<feature type="region of interest" description="Disordered" evidence="1">
    <location>
        <begin position="73"/>
        <end position="106"/>
    </location>
</feature>
<accession>A0AAW2XLP2</accession>
<reference evidence="2" key="1">
    <citation type="submission" date="2020-06" db="EMBL/GenBank/DDBJ databases">
        <authorList>
            <person name="Li T."/>
            <person name="Hu X."/>
            <person name="Zhang T."/>
            <person name="Song X."/>
            <person name="Zhang H."/>
            <person name="Dai N."/>
            <person name="Sheng W."/>
            <person name="Hou X."/>
            <person name="Wei L."/>
        </authorList>
    </citation>
    <scope>NUCLEOTIDE SEQUENCE</scope>
    <source>
        <strain evidence="2">KEN1</strain>
        <tissue evidence="2">Leaf</tissue>
    </source>
</reference>
<protein>
    <submittedName>
        <fullName evidence="2">Uncharacterized protein</fullName>
    </submittedName>
</protein>
<feature type="compositionally biased region" description="Polar residues" evidence="1">
    <location>
        <begin position="75"/>
        <end position="86"/>
    </location>
</feature>
<dbReference type="EMBL" id="JACGWN010000003">
    <property type="protein sequence ID" value="KAL0455074.1"/>
    <property type="molecule type" value="Genomic_DNA"/>
</dbReference>
<comment type="caution">
    <text evidence="2">The sequence shown here is derived from an EMBL/GenBank/DDBJ whole genome shotgun (WGS) entry which is preliminary data.</text>
</comment>
<proteinExistence type="predicted"/>
<evidence type="ECO:0000256" key="1">
    <source>
        <dbReference type="SAM" id="MobiDB-lite"/>
    </source>
</evidence>
<evidence type="ECO:0000313" key="2">
    <source>
        <dbReference type="EMBL" id="KAL0455074.1"/>
    </source>
</evidence>
<organism evidence="2">
    <name type="scientific">Sesamum latifolium</name>
    <dbReference type="NCBI Taxonomy" id="2727402"/>
    <lineage>
        <taxon>Eukaryota</taxon>
        <taxon>Viridiplantae</taxon>
        <taxon>Streptophyta</taxon>
        <taxon>Embryophyta</taxon>
        <taxon>Tracheophyta</taxon>
        <taxon>Spermatophyta</taxon>
        <taxon>Magnoliopsida</taxon>
        <taxon>eudicotyledons</taxon>
        <taxon>Gunneridae</taxon>
        <taxon>Pentapetalae</taxon>
        <taxon>asterids</taxon>
        <taxon>lamiids</taxon>
        <taxon>Lamiales</taxon>
        <taxon>Pedaliaceae</taxon>
        <taxon>Sesamum</taxon>
    </lineage>
</organism>
<dbReference type="AlphaFoldDB" id="A0AAW2XLP2"/>
<reference evidence="2" key="2">
    <citation type="journal article" date="2024" name="Plant">
        <title>Genomic evolution and insights into agronomic trait innovations of Sesamum species.</title>
        <authorList>
            <person name="Miao H."/>
            <person name="Wang L."/>
            <person name="Qu L."/>
            <person name="Liu H."/>
            <person name="Sun Y."/>
            <person name="Le M."/>
            <person name="Wang Q."/>
            <person name="Wei S."/>
            <person name="Zheng Y."/>
            <person name="Lin W."/>
            <person name="Duan Y."/>
            <person name="Cao H."/>
            <person name="Xiong S."/>
            <person name="Wang X."/>
            <person name="Wei L."/>
            <person name="Li C."/>
            <person name="Ma Q."/>
            <person name="Ju M."/>
            <person name="Zhao R."/>
            <person name="Li G."/>
            <person name="Mu C."/>
            <person name="Tian Q."/>
            <person name="Mei H."/>
            <person name="Zhang T."/>
            <person name="Gao T."/>
            <person name="Zhang H."/>
        </authorList>
    </citation>
    <scope>NUCLEOTIDE SEQUENCE</scope>
    <source>
        <strain evidence="2">KEN1</strain>
    </source>
</reference>
<sequence>MHQFVISDSTAPSVQSHIYIASWDAVEHVARGDGGPRLARNTSLATRCSLHMGTVVESIRSWTNYIRHFGMQSDRGAQTYSEGDSTARSRRPQGLPPRRRDDPYGYNARLGKVQLEC</sequence>
<gene>
    <name evidence="2" type="ORF">Slati_0846600</name>
</gene>
<name>A0AAW2XLP2_9LAMI</name>